<sequence>MKNEHLLNKDYDLAKKLRLLCLIAIFLPKYITHLHD</sequence>
<dbReference type="AlphaFoldDB" id="J4CD80"/>
<evidence type="ECO:0000313" key="2">
    <source>
        <dbReference type="Proteomes" id="UP000003786"/>
    </source>
</evidence>
<dbReference type="VEuPathDB" id="PiroplasmaDB:TOT_020000931"/>
<keyword evidence="2" id="KW-1185">Reference proteome</keyword>
<accession>J4CD80</accession>
<dbReference type="KEGG" id="tot:TOT_020000931"/>
<dbReference type="GeneID" id="20715037"/>
<organism evidence="1 2">
    <name type="scientific">Theileria orientalis strain Shintoku</name>
    <dbReference type="NCBI Taxonomy" id="869250"/>
    <lineage>
        <taxon>Eukaryota</taxon>
        <taxon>Sar</taxon>
        <taxon>Alveolata</taxon>
        <taxon>Apicomplexa</taxon>
        <taxon>Aconoidasida</taxon>
        <taxon>Piroplasmida</taxon>
        <taxon>Theileriidae</taxon>
        <taxon>Theileria</taxon>
    </lineage>
</organism>
<protein>
    <submittedName>
        <fullName evidence="1">Uncharacterized protein</fullName>
    </submittedName>
</protein>
<dbReference type="Proteomes" id="UP000003786">
    <property type="component" value="Chromosome 2"/>
</dbReference>
<proteinExistence type="predicted"/>
<name>J4CD80_THEOR</name>
<dbReference type="EMBL" id="AP011947">
    <property type="protein sequence ID" value="BAM40677.1"/>
    <property type="molecule type" value="Genomic_DNA"/>
</dbReference>
<gene>
    <name evidence="1" type="ORF">TOT_020000931</name>
</gene>
<dbReference type="RefSeq" id="XP_009690978.1">
    <property type="nucleotide sequence ID" value="XM_009692683.1"/>
</dbReference>
<reference evidence="1 2" key="1">
    <citation type="journal article" date="2012" name="MBio">
        <title>Comparative genome analysis of three eukaryotic parasites with differing abilities to transform leukocytes reveals key mediators of Theileria-induced leukocyte transformation.</title>
        <authorList>
            <person name="Hayashida K."/>
            <person name="Hara Y."/>
            <person name="Abe T."/>
            <person name="Yamasaki C."/>
            <person name="Toyoda A."/>
            <person name="Kosuge T."/>
            <person name="Suzuki Y."/>
            <person name="Sato Y."/>
            <person name="Kawashima S."/>
            <person name="Katayama T."/>
            <person name="Wakaguri H."/>
            <person name="Inoue N."/>
            <person name="Homma K."/>
            <person name="Tada-Umezaki M."/>
            <person name="Yagi Y."/>
            <person name="Fujii Y."/>
            <person name="Habara T."/>
            <person name="Kanehisa M."/>
            <person name="Watanabe H."/>
            <person name="Ito K."/>
            <person name="Gojobori T."/>
            <person name="Sugawara H."/>
            <person name="Imanishi T."/>
            <person name="Weir W."/>
            <person name="Gardner M."/>
            <person name="Pain A."/>
            <person name="Shiels B."/>
            <person name="Hattori M."/>
            <person name="Nene V."/>
            <person name="Sugimoto C."/>
        </authorList>
    </citation>
    <scope>NUCLEOTIDE SEQUENCE [LARGE SCALE GENOMIC DNA]</scope>
    <source>
        <strain evidence="1 2">Shintoku</strain>
    </source>
</reference>
<evidence type="ECO:0000313" key="1">
    <source>
        <dbReference type="EMBL" id="BAM40677.1"/>
    </source>
</evidence>